<name>A0ABC9G083_9POAL</name>
<proteinExistence type="predicted"/>
<evidence type="ECO:0000259" key="1">
    <source>
        <dbReference type="Pfam" id="PF20241"/>
    </source>
</evidence>
<dbReference type="EMBL" id="OZ075118">
    <property type="protein sequence ID" value="CAL5085291.1"/>
    <property type="molecule type" value="Genomic_DNA"/>
</dbReference>
<organism evidence="2 3">
    <name type="scientific">Urochloa decumbens</name>
    <dbReference type="NCBI Taxonomy" id="240449"/>
    <lineage>
        <taxon>Eukaryota</taxon>
        <taxon>Viridiplantae</taxon>
        <taxon>Streptophyta</taxon>
        <taxon>Embryophyta</taxon>
        <taxon>Tracheophyta</taxon>
        <taxon>Spermatophyta</taxon>
        <taxon>Magnoliopsida</taxon>
        <taxon>Liliopsida</taxon>
        <taxon>Poales</taxon>
        <taxon>Poaceae</taxon>
        <taxon>PACMAD clade</taxon>
        <taxon>Panicoideae</taxon>
        <taxon>Panicodae</taxon>
        <taxon>Paniceae</taxon>
        <taxon>Melinidinae</taxon>
        <taxon>Urochloa</taxon>
    </lineage>
</organism>
<dbReference type="Pfam" id="PF20241">
    <property type="entry name" value="DUF6598"/>
    <property type="match status" value="1"/>
</dbReference>
<protein>
    <recommendedName>
        <fullName evidence="1">DUF6598 domain-containing protein</fullName>
    </recommendedName>
</protein>
<gene>
    <name evidence="2" type="ORF">URODEC1_LOCUS111002</name>
</gene>
<dbReference type="InterPro" id="IPR046533">
    <property type="entry name" value="DUF6598"/>
</dbReference>
<evidence type="ECO:0000313" key="3">
    <source>
        <dbReference type="Proteomes" id="UP001497457"/>
    </source>
</evidence>
<evidence type="ECO:0000313" key="2">
    <source>
        <dbReference type="EMBL" id="CAL5085291.1"/>
    </source>
</evidence>
<sequence>MWIAIHSCWGTVFEDITTIEPMQYTKAPVPRYVYNYGPPDTLQIFSVKVGGIHDGGLQWPLHVFGLIAVRDSIDQNRNVIFNRTRDDCQTITQEDPYLILTGPTRAVVMNEESIPVTIEAELKVKGTHASEDKHLIFAVVALPSEFGSGSIDLAGRYRNLEIALGRIMACVEATIFTRVIEGTWPVGFNGQLAARTSSINNREIVLAEFGGDGVPVSDNGDVEQSRLVVSVELFGGLMVSCKAWRGDETMQDEVALKTEKKGRSFGTLRVGSCILEVLVAWSPIRPVCEELVSMSDMEFA</sequence>
<dbReference type="Proteomes" id="UP001497457">
    <property type="component" value="Chromosome 8b"/>
</dbReference>
<feature type="domain" description="DUF6598" evidence="1">
    <location>
        <begin position="41"/>
        <end position="279"/>
    </location>
</feature>
<dbReference type="PANTHER" id="PTHR33065">
    <property type="entry name" value="OS07G0486400 PROTEIN"/>
    <property type="match status" value="1"/>
</dbReference>
<accession>A0ABC9G083</accession>
<dbReference type="AlphaFoldDB" id="A0ABC9G083"/>
<reference evidence="2 3" key="2">
    <citation type="submission" date="2024-10" db="EMBL/GenBank/DDBJ databases">
        <authorList>
            <person name="Ryan C."/>
        </authorList>
    </citation>
    <scope>NUCLEOTIDE SEQUENCE [LARGE SCALE GENOMIC DNA]</scope>
</reference>
<keyword evidence="3" id="KW-1185">Reference proteome</keyword>
<reference evidence="3" key="1">
    <citation type="submission" date="2024-06" db="EMBL/GenBank/DDBJ databases">
        <authorList>
            <person name="Ryan C."/>
        </authorList>
    </citation>
    <scope>NUCLEOTIDE SEQUENCE [LARGE SCALE GENOMIC DNA]</scope>
</reference>
<dbReference type="PANTHER" id="PTHR33065:SF177">
    <property type="entry name" value="OS08G0141000 PROTEIN"/>
    <property type="match status" value="1"/>
</dbReference>